<protein>
    <submittedName>
        <fullName evidence="9">Putative ABC transport system permease protein</fullName>
    </submittedName>
</protein>
<evidence type="ECO:0000256" key="1">
    <source>
        <dbReference type="ARBA" id="ARBA00004651"/>
    </source>
</evidence>
<comment type="subcellular location">
    <subcellularLocation>
        <location evidence="1">Cell membrane</location>
        <topology evidence="1">Multi-pass membrane protein</topology>
    </subcellularLocation>
</comment>
<evidence type="ECO:0000256" key="3">
    <source>
        <dbReference type="ARBA" id="ARBA00022692"/>
    </source>
</evidence>
<evidence type="ECO:0000259" key="8">
    <source>
        <dbReference type="Pfam" id="PF12704"/>
    </source>
</evidence>
<reference evidence="9 10" key="1">
    <citation type="submission" date="2017-02" db="EMBL/GenBank/DDBJ databases">
        <authorList>
            <person name="Peterson S.W."/>
        </authorList>
    </citation>
    <scope>NUCLEOTIDE SEQUENCE [LARGE SCALE GENOMIC DNA]</scope>
    <source>
        <strain evidence="9 10">DSM 25262</strain>
    </source>
</reference>
<dbReference type="Pfam" id="PF02687">
    <property type="entry name" value="FtsX"/>
    <property type="match status" value="2"/>
</dbReference>
<sequence length="896" mass="101173">MKEPLRDPPPIPLRFLEWFCPPALYEGIEGDLLEQFDMDIKAHGYKYARRRLVLNIFKFFRPGIILRNRFLFQLIDLIMFTNYLIVAYRNIRKSKAFSAINVCGLGIGLAACLLIFQFVSFELSYDKFNEKFDRTYRVTNDRYQNGKLIQHGTIMYPTIGPTMAKDYPEIEEYTRLMPGGELNVKVNDKNYRGDYCHFVDEHFLSVFTFPLLAGNKTTALKDRFNIVLSEKTAKKYFGLTDGNYTDIIGKTLYWGLDVQPYTISGVCMDPPPNSHIQFEGLVSYSTLISAEESGADNSWTWSDMRHYLVLKPGADYKALESKFEAFSEKYFQGDKVSGSVEKFFLQPLKDAHLYSDYEYDIARTANGKAVWAMLIVALFILLIAWINYINLTTSRAIDRAKEVGLRKVMGAVKSQLIKQFIFESFLITVLAFVFAFILVITLQSSFNQIVNNKFSLATIVTSLSSGNILIVVAVIIACVILSGFYPAFILSSYQPAVVLKGKFQHSSRGHFLRKALVIFQFTASAALITGTIIVSRQLLYMNSADLGIDIHDTLIVQGPELSGYDSTFIQRAESYKHALLQIDGVVNAATSNNIPGNRLGRSFGIRLAEEPSSSHYTMSNMGVDYSFFDTYDVALLAGRKFLPTDHKVNFDDLNTVIINKNAVKLLGIDSVQNAVGKEIVWGGDGTRKWTIVGVVGDFHQESLKKPMEPMIFRPSYGANNPTSIRLKTADTQKVIADIEGIYKNFFPGNSFQYFFLRDSYQRQYNDDNRFGKVISIFTVLAIIISCLGLIGLSSYTAVQRTKEIGVRKVLGASIYSIVTLLSVDFMKLVCIAALLSLPIAYYSMQNWLQGYTYRITLSWMLFVMPVFVVLVIALFTISAQVLRAAMSNPADTLKYE</sequence>
<dbReference type="PANTHER" id="PTHR30572">
    <property type="entry name" value="MEMBRANE COMPONENT OF TRANSPORTER-RELATED"/>
    <property type="match status" value="1"/>
</dbReference>
<evidence type="ECO:0000256" key="4">
    <source>
        <dbReference type="ARBA" id="ARBA00022989"/>
    </source>
</evidence>
<feature type="domain" description="MacB-like periplasmic core" evidence="8">
    <location>
        <begin position="529"/>
        <end position="737"/>
    </location>
</feature>
<dbReference type="OrthoDB" id="5933722at2"/>
<dbReference type="AlphaFoldDB" id="A0A1T5K513"/>
<keyword evidence="3 6" id="KW-0812">Transmembrane</keyword>
<keyword evidence="10" id="KW-1185">Reference proteome</keyword>
<dbReference type="Pfam" id="PF12704">
    <property type="entry name" value="MacB_PCD"/>
    <property type="match status" value="2"/>
</dbReference>
<evidence type="ECO:0000256" key="2">
    <source>
        <dbReference type="ARBA" id="ARBA00022475"/>
    </source>
</evidence>
<evidence type="ECO:0000313" key="9">
    <source>
        <dbReference type="EMBL" id="SKC58701.1"/>
    </source>
</evidence>
<dbReference type="InterPro" id="IPR047699">
    <property type="entry name" value="Permease_put_prefix"/>
</dbReference>
<dbReference type="STRING" id="688867.SAMN05660236_1824"/>
<keyword evidence="2" id="KW-1003">Cell membrane</keyword>
<feature type="domain" description="ABC3 transporter permease C-terminal" evidence="7">
    <location>
        <begin position="776"/>
        <end position="889"/>
    </location>
</feature>
<dbReference type="InterPro" id="IPR025857">
    <property type="entry name" value="MacB_PCD"/>
</dbReference>
<dbReference type="InterPro" id="IPR050250">
    <property type="entry name" value="Macrolide_Exporter_MacB"/>
</dbReference>
<proteinExistence type="predicted"/>
<dbReference type="EMBL" id="FUZU01000001">
    <property type="protein sequence ID" value="SKC58701.1"/>
    <property type="molecule type" value="Genomic_DNA"/>
</dbReference>
<feature type="transmembrane region" description="Helical" evidence="6">
    <location>
        <begin position="70"/>
        <end position="88"/>
    </location>
</feature>
<gene>
    <name evidence="9" type="ORF">SAMN05660236_1824</name>
</gene>
<feature type="transmembrane region" description="Helical" evidence="6">
    <location>
        <begin position="810"/>
        <end position="837"/>
    </location>
</feature>
<dbReference type="RefSeq" id="WP_079686338.1">
    <property type="nucleotide sequence ID" value="NZ_FUZU01000001.1"/>
</dbReference>
<dbReference type="Proteomes" id="UP000190961">
    <property type="component" value="Unassembled WGS sequence"/>
</dbReference>
<accession>A0A1T5K513</accession>
<evidence type="ECO:0000259" key="7">
    <source>
        <dbReference type="Pfam" id="PF02687"/>
    </source>
</evidence>
<name>A0A1T5K513_9BACT</name>
<evidence type="ECO:0000256" key="6">
    <source>
        <dbReference type="SAM" id="Phobius"/>
    </source>
</evidence>
<feature type="transmembrane region" description="Helical" evidence="6">
    <location>
        <begin position="466"/>
        <end position="490"/>
    </location>
</feature>
<feature type="domain" description="ABC3 transporter permease C-terminal" evidence="7">
    <location>
        <begin position="375"/>
        <end position="495"/>
    </location>
</feature>
<feature type="domain" description="MacB-like periplasmic core" evidence="8">
    <location>
        <begin position="98"/>
        <end position="325"/>
    </location>
</feature>
<evidence type="ECO:0000256" key="5">
    <source>
        <dbReference type="ARBA" id="ARBA00023136"/>
    </source>
</evidence>
<feature type="transmembrane region" description="Helical" evidence="6">
    <location>
        <begin position="773"/>
        <end position="798"/>
    </location>
</feature>
<feature type="transmembrane region" description="Helical" evidence="6">
    <location>
        <begin position="511"/>
        <end position="534"/>
    </location>
</feature>
<dbReference type="GO" id="GO:0022857">
    <property type="term" value="F:transmembrane transporter activity"/>
    <property type="evidence" value="ECO:0007669"/>
    <property type="project" value="TreeGrafter"/>
</dbReference>
<evidence type="ECO:0000313" key="10">
    <source>
        <dbReference type="Proteomes" id="UP000190961"/>
    </source>
</evidence>
<dbReference type="InterPro" id="IPR003838">
    <property type="entry name" value="ABC3_permease_C"/>
</dbReference>
<feature type="transmembrane region" description="Helical" evidence="6">
    <location>
        <begin position="369"/>
        <end position="391"/>
    </location>
</feature>
<dbReference type="PANTHER" id="PTHR30572:SF18">
    <property type="entry name" value="ABC-TYPE MACROLIDE FAMILY EXPORT SYSTEM PERMEASE COMPONENT 2"/>
    <property type="match status" value="1"/>
</dbReference>
<feature type="transmembrane region" description="Helical" evidence="6">
    <location>
        <begin position="425"/>
        <end position="446"/>
    </location>
</feature>
<keyword evidence="4 6" id="KW-1133">Transmembrane helix</keyword>
<keyword evidence="5 6" id="KW-0472">Membrane</keyword>
<feature type="transmembrane region" description="Helical" evidence="6">
    <location>
        <begin position="100"/>
        <end position="119"/>
    </location>
</feature>
<feature type="transmembrane region" description="Helical" evidence="6">
    <location>
        <begin position="857"/>
        <end position="877"/>
    </location>
</feature>
<organism evidence="9 10">
    <name type="scientific">Ohtaekwangia koreensis</name>
    <dbReference type="NCBI Taxonomy" id="688867"/>
    <lineage>
        <taxon>Bacteria</taxon>
        <taxon>Pseudomonadati</taxon>
        <taxon>Bacteroidota</taxon>
        <taxon>Cytophagia</taxon>
        <taxon>Cytophagales</taxon>
        <taxon>Fulvivirgaceae</taxon>
        <taxon>Ohtaekwangia</taxon>
    </lineage>
</organism>
<dbReference type="NCBIfam" id="NF038404">
    <property type="entry name" value="perm_prefix_2"/>
    <property type="match status" value="1"/>
</dbReference>
<dbReference type="GO" id="GO:0005886">
    <property type="term" value="C:plasma membrane"/>
    <property type="evidence" value="ECO:0007669"/>
    <property type="project" value="UniProtKB-SubCell"/>
</dbReference>